<dbReference type="Proteomes" id="UP000636800">
    <property type="component" value="Unassembled WGS sequence"/>
</dbReference>
<feature type="transmembrane region" description="Helical" evidence="6">
    <location>
        <begin position="364"/>
        <end position="384"/>
    </location>
</feature>
<proteinExistence type="inferred from homology"/>
<reference evidence="7 8" key="1">
    <citation type="journal article" date="2020" name="Nat. Food">
        <title>A phased Vanilla planifolia genome enables genetic improvement of flavour and production.</title>
        <authorList>
            <person name="Hasing T."/>
            <person name="Tang H."/>
            <person name="Brym M."/>
            <person name="Khazi F."/>
            <person name="Huang T."/>
            <person name="Chambers A.H."/>
        </authorList>
    </citation>
    <scope>NUCLEOTIDE SEQUENCE [LARGE SCALE GENOMIC DNA]</scope>
    <source>
        <tissue evidence="7">Leaf</tissue>
    </source>
</reference>
<dbReference type="InterPro" id="IPR036259">
    <property type="entry name" value="MFS_trans_sf"/>
</dbReference>
<evidence type="ECO:0000256" key="3">
    <source>
        <dbReference type="ARBA" id="ARBA00022692"/>
    </source>
</evidence>
<feature type="transmembrane region" description="Helical" evidence="6">
    <location>
        <begin position="404"/>
        <end position="425"/>
    </location>
</feature>
<evidence type="ECO:0000256" key="1">
    <source>
        <dbReference type="ARBA" id="ARBA00004141"/>
    </source>
</evidence>
<keyword evidence="4 6" id="KW-1133">Transmembrane helix</keyword>
<feature type="transmembrane region" description="Helical" evidence="6">
    <location>
        <begin position="205"/>
        <end position="226"/>
    </location>
</feature>
<organism evidence="7 8">
    <name type="scientific">Vanilla planifolia</name>
    <name type="common">Vanilla</name>
    <dbReference type="NCBI Taxonomy" id="51239"/>
    <lineage>
        <taxon>Eukaryota</taxon>
        <taxon>Viridiplantae</taxon>
        <taxon>Streptophyta</taxon>
        <taxon>Embryophyta</taxon>
        <taxon>Tracheophyta</taxon>
        <taxon>Spermatophyta</taxon>
        <taxon>Magnoliopsida</taxon>
        <taxon>Liliopsida</taxon>
        <taxon>Asparagales</taxon>
        <taxon>Orchidaceae</taxon>
        <taxon>Vanilloideae</taxon>
        <taxon>Vanilleae</taxon>
        <taxon>Vanilla</taxon>
    </lineage>
</organism>
<gene>
    <name evidence="7" type="ORF">HPP92_018828</name>
</gene>
<feature type="transmembrane region" description="Helical" evidence="6">
    <location>
        <begin position="179"/>
        <end position="199"/>
    </location>
</feature>
<comment type="similarity">
    <text evidence="2">Belongs to the major facilitator superfamily. Proton-dependent oligopeptide transporter (POT/PTR) (TC 2.A.17) family.</text>
</comment>
<keyword evidence="3 6" id="KW-0812">Transmembrane</keyword>
<keyword evidence="8" id="KW-1185">Reference proteome</keyword>
<name>A0A835Q9I9_VANPL</name>
<keyword evidence="5 6" id="KW-0472">Membrane</keyword>
<dbReference type="GO" id="GO:0016020">
    <property type="term" value="C:membrane"/>
    <property type="evidence" value="ECO:0007669"/>
    <property type="project" value="UniProtKB-SubCell"/>
</dbReference>
<feature type="transmembrane region" description="Helical" evidence="6">
    <location>
        <begin position="135"/>
        <end position="158"/>
    </location>
</feature>
<evidence type="ECO:0000313" key="8">
    <source>
        <dbReference type="Proteomes" id="UP000636800"/>
    </source>
</evidence>
<feature type="transmembrane region" description="Helical" evidence="6">
    <location>
        <begin position="536"/>
        <end position="558"/>
    </location>
</feature>
<dbReference type="GO" id="GO:0022857">
    <property type="term" value="F:transmembrane transporter activity"/>
    <property type="evidence" value="ECO:0007669"/>
    <property type="project" value="InterPro"/>
</dbReference>
<dbReference type="CDD" id="cd17416">
    <property type="entry name" value="MFS_NPF1_2"/>
    <property type="match status" value="1"/>
</dbReference>
<dbReference type="EMBL" id="JADCNL010000009">
    <property type="protein sequence ID" value="KAG0467248.1"/>
    <property type="molecule type" value="Genomic_DNA"/>
</dbReference>
<evidence type="ECO:0000256" key="5">
    <source>
        <dbReference type="ARBA" id="ARBA00023136"/>
    </source>
</evidence>
<sequence length="574" mass="62645">MEKETSNPEETTNKMKKYHGWKTMPYLIGNETFEKLGGIATAANLVVYLTTVFHIKSIDAARILNLFNGTTSLATALGAFVSDAYLGRYTTLAAASVVTLLGMVIITLTAAIPSLHPPPCVEPTSCTGPTSTQKAVLVLSFALLMIGAGGIRPCNLAFGADQFDPATDSGKKGINSFFNWYYFTFTIAVMISSTFIIYVQSNVSWTLGFAIPAAMMLISCAFFFLATRIYVMVQPEGSPFTSIARVFIAAARKRRRGFPSDPTPSLFDPPHLSSLVSKLPHTNQFRCLDGAAIVESTSEIKADGTAANPWKLCSLQQVEEVKCLLRIAPIWSTGIIYYVGMAQQSTYVVLQAMQSDRRLGKLEIPPGSFSVFSLLALTLWIPIYDRIVVPGVRKITKKDEGITMLQRLGTGIVLSIVAMVVAGVVEERRRSASHNHPTIGVSPTGGEISPFSGLWLAPQLVLSGLAEAFNTIGQMQFYYREFPENMRSVAGSVFFCTVAFSNYLSGFLVTAIHRTTGGEDSSWLAGDLNRGRLDSFYYLIAVIGVFNLIFFAAAARWYKYKGLEGKSHDPQPVS</sequence>
<accession>A0A835Q9I9</accession>
<evidence type="ECO:0000256" key="6">
    <source>
        <dbReference type="SAM" id="Phobius"/>
    </source>
</evidence>
<evidence type="ECO:0000313" key="7">
    <source>
        <dbReference type="EMBL" id="KAG0467248.1"/>
    </source>
</evidence>
<dbReference type="Pfam" id="PF00854">
    <property type="entry name" value="PTR2"/>
    <property type="match status" value="1"/>
</dbReference>
<dbReference type="PANTHER" id="PTHR11654">
    <property type="entry name" value="OLIGOPEPTIDE TRANSPORTER-RELATED"/>
    <property type="match status" value="1"/>
</dbReference>
<comment type="caution">
    <text evidence="7">The sequence shown here is derived from an EMBL/GenBank/DDBJ whole genome shotgun (WGS) entry which is preliminary data.</text>
</comment>
<feature type="transmembrane region" description="Helical" evidence="6">
    <location>
        <begin position="489"/>
        <end position="512"/>
    </location>
</feature>
<dbReference type="AlphaFoldDB" id="A0A835Q9I9"/>
<evidence type="ECO:0000256" key="4">
    <source>
        <dbReference type="ARBA" id="ARBA00022989"/>
    </source>
</evidence>
<comment type="subcellular location">
    <subcellularLocation>
        <location evidence="1">Membrane</location>
        <topology evidence="1">Multi-pass membrane protein</topology>
    </subcellularLocation>
</comment>
<evidence type="ECO:0000256" key="2">
    <source>
        <dbReference type="ARBA" id="ARBA00005982"/>
    </source>
</evidence>
<protein>
    <submittedName>
        <fullName evidence="7">Uncharacterized protein</fullName>
    </submittedName>
</protein>
<dbReference type="SUPFAM" id="SSF103473">
    <property type="entry name" value="MFS general substrate transporter"/>
    <property type="match status" value="1"/>
</dbReference>
<feature type="transmembrane region" description="Helical" evidence="6">
    <location>
        <begin position="92"/>
        <end position="115"/>
    </location>
</feature>
<dbReference type="Gene3D" id="1.20.1250.20">
    <property type="entry name" value="MFS general substrate transporter like domains"/>
    <property type="match status" value="1"/>
</dbReference>
<dbReference type="InterPro" id="IPR000109">
    <property type="entry name" value="POT_fam"/>
</dbReference>